<keyword evidence="1" id="KW-0472">Membrane</keyword>
<keyword evidence="3" id="KW-1185">Reference proteome</keyword>
<evidence type="ECO:0000313" key="2">
    <source>
        <dbReference type="EMBL" id="SYV97007.1"/>
    </source>
</evidence>
<proteinExistence type="predicted"/>
<sequence length="200" mass="23809">MESIVFYLERWLKKKKLTLTFIIFIYVNFFLLIILGFLIPFQKSKTNEYTQKIIEIFLFYIQPISLVIAANLLVICLFFAYKSYKSNAQGLSDEEFDKNFKEPKFPSYFNLLLLKYLKQIDISLVNNEIRKDIYTTTKRNNFIYLLLSLIVALLIDILFIAIFINWFKHFISIAEINNIFLFTMIAIISITVLIIFISKW</sequence>
<evidence type="ECO:0000313" key="3">
    <source>
        <dbReference type="Proteomes" id="UP000257559"/>
    </source>
</evidence>
<feature type="transmembrane region" description="Helical" evidence="1">
    <location>
        <begin position="59"/>
        <end position="81"/>
    </location>
</feature>
<organism evidence="2 3">
    <name type="scientific">Mycoplasmopsis edwardii</name>
    <dbReference type="NCBI Taxonomy" id="53558"/>
    <lineage>
        <taxon>Bacteria</taxon>
        <taxon>Bacillati</taxon>
        <taxon>Mycoplasmatota</taxon>
        <taxon>Mycoplasmoidales</taxon>
        <taxon>Metamycoplasmataceae</taxon>
        <taxon>Mycoplasmopsis</taxon>
    </lineage>
</organism>
<feature type="non-terminal residue" evidence="2">
    <location>
        <position position="200"/>
    </location>
</feature>
<accession>A0A3B0PMI2</accession>
<reference evidence="3" key="1">
    <citation type="submission" date="2018-06" db="EMBL/GenBank/DDBJ databases">
        <authorList>
            <consortium name="Pathogen Informatics"/>
        </authorList>
    </citation>
    <scope>NUCLEOTIDE SEQUENCE [LARGE SCALE GENOMIC DNA]</scope>
    <source>
        <strain evidence="3">NCTC10132</strain>
    </source>
</reference>
<feature type="transmembrane region" description="Helical" evidence="1">
    <location>
        <begin position="179"/>
        <end position="197"/>
    </location>
</feature>
<keyword evidence="1" id="KW-1133">Transmembrane helix</keyword>
<dbReference type="AlphaFoldDB" id="A0A3B0PMI2"/>
<keyword evidence="1" id="KW-0812">Transmembrane</keyword>
<gene>
    <name evidence="2" type="ORF">NCTC10132_00362</name>
</gene>
<dbReference type="Proteomes" id="UP000257559">
    <property type="component" value="Chromosome"/>
</dbReference>
<protein>
    <submittedName>
        <fullName evidence="2">Uncharacterized protein</fullName>
    </submittedName>
</protein>
<feature type="transmembrane region" description="Helical" evidence="1">
    <location>
        <begin position="142"/>
        <end position="167"/>
    </location>
</feature>
<name>A0A3B0PMI2_9BACT</name>
<feature type="transmembrane region" description="Helical" evidence="1">
    <location>
        <begin position="17"/>
        <end position="39"/>
    </location>
</feature>
<dbReference type="KEGG" id="medw:NCTC10132_00362"/>
<dbReference type="EMBL" id="LS991951">
    <property type="protein sequence ID" value="SYV97007.1"/>
    <property type="molecule type" value="Genomic_DNA"/>
</dbReference>
<evidence type="ECO:0000256" key="1">
    <source>
        <dbReference type="SAM" id="Phobius"/>
    </source>
</evidence>